<evidence type="ECO:0000313" key="15">
    <source>
        <dbReference type="EMBL" id="KAF6289428.1"/>
    </source>
</evidence>
<feature type="domain" description="C2H2-type" evidence="13">
    <location>
        <begin position="481"/>
        <end position="502"/>
    </location>
</feature>
<dbReference type="FunFam" id="3.30.160.60:FF:002863">
    <property type="entry name" value="Zinc finger protein 671"/>
    <property type="match status" value="1"/>
</dbReference>
<dbReference type="GO" id="GO:0008270">
    <property type="term" value="F:zinc ion binding"/>
    <property type="evidence" value="ECO:0007669"/>
    <property type="project" value="UniProtKB-KW"/>
</dbReference>
<keyword evidence="4" id="KW-0677">Repeat</keyword>
<proteinExistence type="inferred from homology"/>
<dbReference type="Proteomes" id="UP000585614">
    <property type="component" value="Unassembled WGS sequence"/>
</dbReference>
<organism evidence="15 16">
    <name type="scientific">Rhinolophus ferrumequinum</name>
    <name type="common">Greater horseshoe bat</name>
    <dbReference type="NCBI Taxonomy" id="59479"/>
    <lineage>
        <taxon>Eukaryota</taxon>
        <taxon>Metazoa</taxon>
        <taxon>Chordata</taxon>
        <taxon>Craniata</taxon>
        <taxon>Vertebrata</taxon>
        <taxon>Euteleostomi</taxon>
        <taxon>Mammalia</taxon>
        <taxon>Eutheria</taxon>
        <taxon>Laurasiatheria</taxon>
        <taxon>Chiroptera</taxon>
        <taxon>Yinpterochiroptera</taxon>
        <taxon>Rhinolophoidea</taxon>
        <taxon>Rhinolophidae</taxon>
        <taxon>Rhinolophinae</taxon>
        <taxon>Rhinolophus</taxon>
    </lineage>
</organism>
<sequence>MTDQDESILSHQDGTSGVLLVAGHFVFSQDRLTELGAPKRRVGVTMPGPRTRDSSYGPRRVDAGLRLGDAASVTRARTGKGTAALGATSTPAAPSRLRPQRPMAAATLRLRAQDSVTFEDIAVFFSWEEWGLLDEAQRRLYHDVMLENFALISSLGCCCGAGDVEAPTEQSIFVGVSQARTPEGAPTSQKTHPCEMCGPVLRDIFHLAEQQGTQHSQELLRCGACAKLFYLSANFHQHQVDHMGNKCFRSSVDRSLIVKTCSFHVSQKPFTCWVVGKDFLISLGHLPQQVTLTKEEPNKIIQGTTSQSRKSHYTWGECTKAFSSILTLVQDENVHTERQRFVCHECGKAFRNRSSLVLHQRVHTGSFPVCGEGRKSSRRNSTLSQHWRIHTRARQYKCGKCGKSLSHKSVLIYSQRGLKENSYVCHECAKSFTSSTALSYHRSHTGERPHECSECGKSFLSQFDLCSHQRIHSGERYSEFGKSFTQRNALNRHLRVQSGERPYECTECGKSFKHRSNFSRHRRLHTGERPYRCYECVKSFTSSSALRDHQSVHTGEMPYECSDCGKSFRDSSYFSRHRKVHTGERLYQCSECLKSFTCRSALTYHQRSHTGERPYECTECGKSFKHSSNFSRHRRVHTEERPYECSKCGKFFNTRFHLNRHQSVHRREKPL</sequence>
<dbReference type="FunFam" id="3.30.160.60:FF:000098">
    <property type="entry name" value="Zinc finger protein 614"/>
    <property type="match status" value="1"/>
</dbReference>
<evidence type="ECO:0000259" key="13">
    <source>
        <dbReference type="PROSITE" id="PS50157"/>
    </source>
</evidence>
<dbReference type="PANTHER" id="PTHR23226">
    <property type="entry name" value="ZINC FINGER AND SCAN DOMAIN-CONTAINING"/>
    <property type="match status" value="1"/>
</dbReference>
<keyword evidence="9" id="KW-0804">Transcription</keyword>
<dbReference type="GO" id="GO:0000981">
    <property type="term" value="F:DNA-binding transcription factor activity, RNA polymerase II-specific"/>
    <property type="evidence" value="ECO:0007669"/>
    <property type="project" value="TreeGrafter"/>
</dbReference>
<comment type="subcellular location">
    <subcellularLocation>
        <location evidence="1">Nucleus</location>
    </subcellularLocation>
</comment>
<dbReference type="Pfam" id="PF13912">
    <property type="entry name" value="zf-C2H2_6"/>
    <property type="match status" value="1"/>
</dbReference>
<evidence type="ECO:0000256" key="3">
    <source>
        <dbReference type="ARBA" id="ARBA00022723"/>
    </source>
</evidence>
<dbReference type="SMART" id="SM00349">
    <property type="entry name" value="KRAB"/>
    <property type="match status" value="1"/>
</dbReference>
<dbReference type="PROSITE" id="PS50805">
    <property type="entry name" value="KRAB"/>
    <property type="match status" value="1"/>
</dbReference>
<dbReference type="FunFam" id="3.30.160.60:FF:001684">
    <property type="entry name" value="zinc finger protein 33B-like"/>
    <property type="match status" value="1"/>
</dbReference>
<evidence type="ECO:0000256" key="1">
    <source>
        <dbReference type="ARBA" id="ARBA00004123"/>
    </source>
</evidence>
<feature type="domain" description="C2H2-type" evidence="13">
    <location>
        <begin position="643"/>
        <end position="670"/>
    </location>
</feature>
<dbReference type="FunFam" id="3.30.160.60:FF:000213">
    <property type="entry name" value="Zinc finger protein 624"/>
    <property type="match status" value="1"/>
</dbReference>
<comment type="similarity">
    <text evidence="2">Belongs to the krueppel C2H2-type zinc-finger protein family.</text>
</comment>
<dbReference type="FunFam" id="3.30.160.60:FF:000295">
    <property type="entry name" value="zinc finger protein 19"/>
    <property type="match status" value="1"/>
</dbReference>
<evidence type="ECO:0000256" key="12">
    <source>
        <dbReference type="SAM" id="MobiDB-lite"/>
    </source>
</evidence>
<dbReference type="InterPro" id="IPR036051">
    <property type="entry name" value="KRAB_dom_sf"/>
</dbReference>
<dbReference type="SMART" id="SM00355">
    <property type="entry name" value="ZnF_C2H2"/>
    <property type="match status" value="10"/>
</dbReference>
<dbReference type="AlphaFoldDB" id="A0A7J7SLZ7"/>
<gene>
    <name evidence="15" type="ORF">mRhiFer1_018752</name>
</gene>
<dbReference type="Gene3D" id="3.30.160.60">
    <property type="entry name" value="Classic Zinc Finger"/>
    <property type="match status" value="11"/>
</dbReference>
<dbReference type="CDD" id="cd07765">
    <property type="entry name" value="KRAB_A-box"/>
    <property type="match status" value="1"/>
</dbReference>
<feature type="domain" description="C2H2-type" evidence="13">
    <location>
        <begin position="450"/>
        <end position="477"/>
    </location>
</feature>
<dbReference type="InterPro" id="IPR013087">
    <property type="entry name" value="Znf_C2H2_type"/>
</dbReference>
<evidence type="ECO:0000256" key="4">
    <source>
        <dbReference type="ARBA" id="ARBA00022737"/>
    </source>
</evidence>
<keyword evidence="6" id="KW-0862">Zinc</keyword>
<evidence type="ECO:0000256" key="11">
    <source>
        <dbReference type="PROSITE-ProRule" id="PRU00042"/>
    </source>
</evidence>
<keyword evidence="5 11" id="KW-0863">Zinc-finger</keyword>
<dbReference type="Pfam" id="PF01352">
    <property type="entry name" value="KRAB"/>
    <property type="match status" value="1"/>
</dbReference>
<dbReference type="OrthoDB" id="4748970at2759"/>
<dbReference type="SUPFAM" id="SSF57667">
    <property type="entry name" value="beta-beta-alpha zinc fingers"/>
    <property type="match status" value="8"/>
</dbReference>
<name>A0A7J7SLZ7_RHIFE</name>
<dbReference type="InterPro" id="IPR036236">
    <property type="entry name" value="Znf_C2H2_sf"/>
</dbReference>
<dbReference type="FunFam" id="3.30.160.60:FF:001437">
    <property type="entry name" value="Zinc finger protein 594"/>
    <property type="match status" value="1"/>
</dbReference>
<feature type="region of interest" description="Disordered" evidence="12">
    <location>
        <begin position="41"/>
        <end position="60"/>
    </location>
</feature>
<dbReference type="FunFam" id="3.30.160.60:FF:000281">
    <property type="entry name" value="Zinc finger protein 558 isoform X1"/>
    <property type="match status" value="2"/>
</dbReference>
<evidence type="ECO:0000259" key="14">
    <source>
        <dbReference type="PROSITE" id="PS50805"/>
    </source>
</evidence>
<feature type="domain" description="C2H2-type" evidence="13">
    <location>
        <begin position="423"/>
        <end position="449"/>
    </location>
</feature>
<dbReference type="PROSITE" id="PS00028">
    <property type="entry name" value="ZINC_FINGER_C2H2_1"/>
    <property type="match status" value="9"/>
</dbReference>
<evidence type="ECO:0000256" key="10">
    <source>
        <dbReference type="ARBA" id="ARBA00023242"/>
    </source>
</evidence>
<accession>A0A7J7SLZ7</accession>
<dbReference type="EMBL" id="JACAGC010000022">
    <property type="protein sequence ID" value="KAF6289428.1"/>
    <property type="molecule type" value="Genomic_DNA"/>
</dbReference>
<keyword evidence="8" id="KW-0238">DNA-binding</keyword>
<evidence type="ECO:0000256" key="8">
    <source>
        <dbReference type="ARBA" id="ARBA00023125"/>
    </source>
</evidence>
<feature type="region of interest" description="Disordered" evidence="12">
    <location>
        <begin position="77"/>
        <end position="99"/>
    </location>
</feature>
<keyword evidence="3" id="KW-0479">Metal-binding</keyword>
<evidence type="ECO:0000313" key="16">
    <source>
        <dbReference type="Proteomes" id="UP000585614"/>
    </source>
</evidence>
<evidence type="ECO:0000256" key="6">
    <source>
        <dbReference type="ARBA" id="ARBA00022833"/>
    </source>
</evidence>
<dbReference type="Gene3D" id="6.10.140.140">
    <property type="match status" value="1"/>
</dbReference>
<dbReference type="PANTHER" id="PTHR23226:SF416">
    <property type="entry name" value="FI01424P"/>
    <property type="match status" value="1"/>
</dbReference>
<reference evidence="15 16" key="1">
    <citation type="journal article" date="2020" name="Nature">
        <title>Six reference-quality genomes reveal evolution of bat adaptations.</title>
        <authorList>
            <person name="Jebb D."/>
            <person name="Huang Z."/>
            <person name="Pippel M."/>
            <person name="Hughes G.M."/>
            <person name="Lavrichenko K."/>
            <person name="Devanna P."/>
            <person name="Winkler S."/>
            <person name="Jermiin L.S."/>
            <person name="Skirmuntt E.C."/>
            <person name="Katzourakis A."/>
            <person name="Burkitt-Gray L."/>
            <person name="Ray D.A."/>
            <person name="Sullivan K.A.M."/>
            <person name="Roscito J.G."/>
            <person name="Kirilenko B.M."/>
            <person name="Davalos L.M."/>
            <person name="Corthals A.P."/>
            <person name="Power M.L."/>
            <person name="Jones G."/>
            <person name="Ransome R.D."/>
            <person name="Dechmann D.K.N."/>
            <person name="Locatelli A.G."/>
            <person name="Puechmaille S.J."/>
            <person name="Fedrigo O."/>
            <person name="Jarvis E.D."/>
            <person name="Hiller M."/>
            <person name="Vernes S.C."/>
            <person name="Myers E.W."/>
            <person name="Teeling E.C."/>
        </authorList>
    </citation>
    <scope>NUCLEOTIDE SEQUENCE [LARGE SCALE GENOMIC DNA]</scope>
    <source>
        <strain evidence="15">MRhiFer1</strain>
        <tissue evidence="15">Lung</tissue>
    </source>
</reference>
<comment type="caution">
    <text evidence="15">The sequence shown here is derived from an EMBL/GenBank/DDBJ whole genome shotgun (WGS) entry which is preliminary data.</text>
</comment>
<dbReference type="GO" id="GO:0000978">
    <property type="term" value="F:RNA polymerase II cis-regulatory region sequence-specific DNA binding"/>
    <property type="evidence" value="ECO:0007669"/>
    <property type="project" value="TreeGrafter"/>
</dbReference>
<feature type="domain" description="C2H2-type" evidence="13">
    <location>
        <begin position="559"/>
        <end position="586"/>
    </location>
</feature>
<evidence type="ECO:0000256" key="7">
    <source>
        <dbReference type="ARBA" id="ARBA00023015"/>
    </source>
</evidence>
<dbReference type="Pfam" id="PF00096">
    <property type="entry name" value="zf-C2H2"/>
    <property type="match status" value="7"/>
</dbReference>
<keyword evidence="7" id="KW-0805">Transcription regulation</keyword>
<feature type="domain" description="C2H2-type" evidence="13">
    <location>
        <begin position="531"/>
        <end position="558"/>
    </location>
</feature>
<evidence type="ECO:0000256" key="5">
    <source>
        <dbReference type="ARBA" id="ARBA00022771"/>
    </source>
</evidence>
<dbReference type="GO" id="GO:0005634">
    <property type="term" value="C:nucleus"/>
    <property type="evidence" value="ECO:0007669"/>
    <property type="project" value="UniProtKB-SubCell"/>
</dbReference>
<feature type="domain" description="C2H2-type" evidence="13">
    <location>
        <begin position="503"/>
        <end position="530"/>
    </location>
</feature>
<feature type="domain" description="C2H2-type" evidence="13">
    <location>
        <begin position="220"/>
        <end position="247"/>
    </location>
</feature>
<feature type="domain" description="C2H2-type" evidence="13">
    <location>
        <begin position="341"/>
        <end position="368"/>
    </location>
</feature>
<dbReference type="InterPro" id="IPR001909">
    <property type="entry name" value="KRAB"/>
</dbReference>
<keyword evidence="10" id="KW-0539">Nucleus</keyword>
<protein>
    <submittedName>
        <fullName evidence="15">Zinc finger protein 256</fullName>
    </submittedName>
</protein>
<evidence type="ECO:0000256" key="9">
    <source>
        <dbReference type="ARBA" id="ARBA00023163"/>
    </source>
</evidence>
<evidence type="ECO:0000256" key="2">
    <source>
        <dbReference type="ARBA" id="ARBA00006991"/>
    </source>
</evidence>
<feature type="domain" description="KRAB" evidence="14">
    <location>
        <begin position="116"/>
        <end position="187"/>
    </location>
</feature>
<feature type="domain" description="C2H2-type" evidence="13">
    <location>
        <begin position="587"/>
        <end position="614"/>
    </location>
</feature>
<dbReference type="PROSITE" id="PS50157">
    <property type="entry name" value="ZINC_FINGER_C2H2_2"/>
    <property type="match status" value="11"/>
</dbReference>
<dbReference type="FunFam" id="3.30.160.60:FF:000047">
    <property type="entry name" value="zinc finger protein OZF"/>
    <property type="match status" value="1"/>
</dbReference>
<feature type="domain" description="C2H2-type" evidence="13">
    <location>
        <begin position="615"/>
        <end position="642"/>
    </location>
</feature>
<dbReference type="SUPFAM" id="SSF109640">
    <property type="entry name" value="KRAB domain (Kruppel-associated box)"/>
    <property type="match status" value="1"/>
</dbReference>